<accession>A0A6J8EIA2</accession>
<dbReference type="AlphaFoldDB" id="A0A6J8EIA2"/>
<protein>
    <recommendedName>
        <fullName evidence="1">Transposase Tc1-like domain-containing protein</fullName>
    </recommendedName>
</protein>
<dbReference type="InterPro" id="IPR036388">
    <property type="entry name" value="WH-like_DNA-bd_sf"/>
</dbReference>
<organism evidence="2 3">
    <name type="scientific">Mytilus coruscus</name>
    <name type="common">Sea mussel</name>
    <dbReference type="NCBI Taxonomy" id="42192"/>
    <lineage>
        <taxon>Eukaryota</taxon>
        <taxon>Metazoa</taxon>
        <taxon>Spiralia</taxon>
        <taxon>Lophotrochozoa</taxon>
        <taxon>Mollusca</taxon>
        <taxon>Bivalvia</taxon>
        <taxon>Autobranchia</taxon>
        <taxon>Pteriomorphia</taxon>
        <taxon>Mytilida</taxon>
        <taxon>Mytiloidea</taxon>
        <taxon>Mytilidae</taxon>
        <taxon>Mytilinae</taxon>
        <taxon>Mytilus</taxon>
    </lineage>
</organism>
<dbReference type="EMBL" id="CACVKT020009048">
    <property type="protein sequence ID" value="CAC5419663.1"/>
    <property type="molecule type" value="Genomic_DNA"/>
</dbReference>
<reference evidence="2 3" key="1">
    <citation type="submission" date="2020-06" db="EMBL/GenBank/DDBJ databases">
        <authorList>
            <person name="Li R."/>
            <person name="Bekaert M."/>
        </authorList>
    </citation>
    <scope>NUCLEOTIDE SEQUENCE [LARGE SCALE GENOMIC DNA]</scope>
    <source>
        <strain evidence="3">wild</strain>
    </source>
</reference>
<dbReference type="OrthoDB" id="6136717at2759"/>
<dbReference type="GO" id="GO:0006313">
    <property type="term" value="P:DNA transposition"/>
    <property type="evidence" value="ECO:0007669"/>
    <property type="project" value="InterPro"/>
</dbReference>
<dbReference type="InterPro" id="IPR036397">
    <property type="entry name" value="RNaseH_sf"/>
</dbReference>
<dbReference type="InterPro" id="IPR002492">
    <property type="entry name" value="Transposase_Tc1-like"/>
</dbReference>
<dbReference type="Pfam" id="PF01498">
    <property type="entry name" value="HTH_Tnp_Tc3_2"/>
    <property type="match status" value="1"/>
</dbReference>
<dbReference type="Gene3D" id="3.30.420.10">
    <property type="entry name" value="Ribonuclease H-like superfamily/Ribonuclease H"/>
    <property type="match status" value="1"/>
</dbReference>
<dbReference type="SUPFAM" id="SSF46689">
    <property type="entry name" value="Homeodomain-like"/>
    <property type="match status" value="1"/>
</dbReference>
<dbReference type="InterPro" id="IPR009057">
    <property type="entry name" value="Homeodomain-like_sf"/>
</dbReference>
<evidence type="ECO:0000259" key="1">
    <source>
        <dbReference type="Pfam" id="PF01498"/>
    </source>
</evidence>
<dbReference type="Proteomes" id="UP000507470">
    <property type="component" value="Unassembled WGS sequence"/>
</dbReference>
<dbReference type="GO" id="GO:0015074">
    <property type="term" value="P:DNA integration"/>
    <property type="evidence" value="ECO:0007669"/>
    <property type="project" value="InterPro"/>
</dbReference>
<feature type="domain" description="Transposase Tc1-like" evidence="1">
    <location>
        <begin position="69"/>
        <end position="132"/>
    </location>
</feature>
<gene>
    <name evidence="2" type="ORF">MCOR_51973</name>
</gene>
<evidence type="ECO:0000313" key="3">
    <source>
        <dbReference type="Proteomes" id="UP000507470"/>
    </source>
</evidence>
<evidence type="ECO:0000313" key="2">
    <source>
        <dbReference type="EMBL" id="CAC5419663.1"/>
    </source>
</evidence>
<dbReference type="Gene3D" id="1.10.10.10">
    <property type="entry name" value="Winged helix-like DNA-binding domain superfamily/Winged helix DNA-binding domain"/>
    <property type="match status" value="1"/>
</dbReference>
<sequence>MVGRRISEAQRWQIIGMRSSGLSYKASGRQMGYHYSVVSRLVRKHIQTNNVKDLPKSGRPLVTSQREERALERLIRRMPFVTSPVLKRVGLPNRQLSTRTLRNRLKSAGLKSRRVIRRPMLTDRHQQLRLAWRLARRGRRVQAAEPPVQNLRQLEAALHREWRKIPQQEIRRLTGGMRRRIEACMMVVL</sequence>
<proteinExistence type="predicted"/>
<name>A0A6J8EIA2_MYTCO</name>
<keyword evidence="3" id="KW-1185">Reference proteome</keyword>
<dbReference type="GO" id="GO:0003677">
    <property type="term" value="F:DNA binding"/>
    <property type="evidence" value="ECO:0007669"/>
    <property type="project" value="InterPro"/>
</dbReference>